<evidence type="ECO:0000313" key="4">
    <source>
        <dbReference type="EnsemblMetazoa" id="BGLB026485-PA"/>
    </source>
</evidence>
<dbReference type="GO" id="GO:0016460">
    <property type="term" value="C:myosin II complex"/>
    <property type="evidence" value="ECO:0007669"/>
    <property type="project" value="TreeGrafter"/>
</dbReference>
<keyword evidence="1" id="KW-0677">Repeat</keyword>
<dbReference type="PROSITE" id="PS00018">
    <property type="entry name" value="EF_HAND_1"/>
    <property type="match status" value="3"/>
</dbReference>
<dbReference type="InterPro" id="IPR018247">
    <property type="entry name" value="EF_Hand_1_Ca_BS"/>
</dbReference>
<dbReference type="PANTHER" id="PTHR23048:SF0">
    <property type="entry name" value="CALMODULIN LIKE 3"/>
    <property type="match status" value="1"/>
</dbReference>
<dbReference type="Gene3D" id="1.10.238.10">
    <property type="entry name" value="EF-hand"/>
    <property type="match status" value="2"/>
</dbReference>
<protein>
    <submittedName>
        <fullName evidence="7">Calmodulin-related protein 97A-like</fullName>
    </submittedName>
</protein>
<dbReference type="SUPFAM" id="SSF47473">
    <property type="entry name" value="EF-hand"/>
    <property type="match status" value="1"/>
</dbReference>
<evidence type="ECO:0000256" key="2">
    <source>
        <dbReference type="ARBA" id="ARBA00022837"/>
    </source>
</evidence>
<dbReference type="InterPro" id="IPR002048">
    <property type="entry name" value="EF_hand_dom"/>
</dbReference>
<reference evidence="7" key="2">
    <citation type="submission" date="2025-04" db="UniProtKB">
        <authorList>
            <consortium name="RefSeq"/>
        </authorList>
    </citation>
    <scope>IDENTIFICATION</scope>
</reference>
<gene>
    <name evidence="4" type="primary">106058595</name>
    <name evidence="7" type="synonym">LOC106058595</name>
</gene>
<dbReference type="KEGG" id="bgt:106058595"/>
<evidence type="ECO:0000313" key="5">
    <source>
        <dbReference type="Proteomes" id="UP000076420"/>
    </source>
</evidence>
<dbReference type="FunFam" id="1.10.238.10:FF:000003">
    <property type="entry name" value="Calmodulin A"/>
    <property type="match status" value="1"/>
</dbReference>
<evidence type="ECO:0000313" key="7">
    <source>
        <dbReference type="RefSeq" id="XP_013071507.1"/>
    </source>
</evidence>
<keyword evidence="6" id="KW-1185">Reference proteome</keyword>
<dbReference type="InterPro" id="IPR050230">
    <property type="entry name" value="CALM/Myosin/TropC-like"/>
</dbReference>
<feature type="domain" description="EF-hand" evidence="3">
    <location>
        <begin position="80"/>
        <end position="115"/>
    </location>
</feature>
<dbReference type="AlphaFoldDB" id="A0A2C9L391"/>
<evidence type="ECO:0000313" key="6">
    <source>
        <dbReference type="Proteomes" id="UP001165740"/>
    </source>
</evidence>
<dbReference type="SMART" id="SM00054">
    <property type="entry name" value="EFh"/>
    <property type="match status" value="3"/>
</dbReference>
<name>A0A2C9L391_BIOGL</name>
<dbReference type="STRING" id="6526.A0A2C9L391"/>
<dbReference type="PROSITE" id="PS50222">
    <property type="entry name" value="EF_HAND_2"/>
    <property type="match status" value="3"/>
</dbReference>
<dbReference type="Proteomes" id="UP001165740">
    <property type="component" value="Chromosome 1"/>
</dbReference>
<reference evidence="4" key="1">
    <citation type="submission" date="2020-05" db="UniProtKB">
        <authorList>
            <consortium name="EnsemblMetazoa"/>
        </authorList>
    </citation>
    <scope>IDENTIFICATION</scope>
    <source>
        <strain evidence="4">BB02</strain>
    </source>
</reference>
<feature type="domain" description="EF-hand" evidence="3">
    <location>
        <begin position="43"/>
        <end position="78"/>
    </location>
</feature>
<dbReference type="Pfam" id="PF13499">
    <property type="entry name" value="EF-hand_7"/>
    <property type="match status" value="1"/>
</dbReference>
<dbReference type="EnsemblMetazoa" id="BGLB026485-RA">
    <property type="protein sequence ID" value="BGLB026485-PA"/>
    <property type="gene ID" value="BGLB026485"/>
</dbReference>
<organism evidence="4 5">
    <name type="scientific">Biomphalaria glabrata</name>
    <name type="common">Bloodfluke planorb</name>
    <name type="synonym">Freshwater snail</name>
    <dbReference type="NCBI Taxonomy" id="6526"/>
    <lineage>
        <taxon>Eukaryota</taxon>
        <taxon>Metazoa</taxon>
        <taxon>Spiralia</taxon>
        <taxon>Lophotrochozoa</taxon>
        <taxon>Mollusca</taxon>
        <taxon>Gastropoda</taxon>
        <taxon>Heterobranchia</taxon>
        <taxon>Euthyneura</taxon>
        <taxon>Panpulmonata</taxon>
        <taxon>Hygrophila</taxon>
        <taxon>Lymnaeoidea</taxon>
        <taxon>Planorbidae</taxon>
        <taxon>Biomphalaria</taxon>
    </lineage>
</organism>
<sequence>MSQTTKNFEEKCRRFFEEANGGNPITVGQLARVIRQACPTFQGTDADIAQTFLELDDNNDKLVSWEEFSSALYAKDPREVTRAELELAFKDIDKDGSGKLDKNEIRLLCQQQGLDISEEQLNEVVKEADDNNDGKISFEEFENAFVKG</sequence>
<dbReference type="CDD" id="cd00051">
    <property type="entry name" value="EFh"/>
    <property type="match status" value="1"/>
</dbReference>
<keyword evidence="2" id="KW-0106">Calcium</keyword>
<feature type="domain" description="EF-hand" evidence="3">
    <location>
        <begin position="116"/>
        <end position="148"/>
    </location>
</feature>
<dbReference type="GeneID" id="106058595"/>
<accession>A0A2C9L391</accession>
<evidence type="ECO:0000256" key="1">
    <source>
        <dbReference type="ARBA" id="ARBA00022737"/>
    </source>
</evidence>
<evidence type="ECO:0000259" key="3">
    <source>
        <dbReference type="PROSITE" id="PS50222"/>
    </source>
</evidence>
<dbReference type="VEuPathDB" id="VectorBase:BGLAX_034151"/>
<dbReference type="RefSeq" id="XP_013071507.1">
    <property type="nucleotide sequence ID" value="XM_013216053.2"/>
</dbReference>
<dbReference type="VEuPathDB" id="VectorBase:BGLB026485"/>
<proteinExistence type="predicted"/>
<dbReference type="InterPro" id="IPR011992">
    <property type="entry name" value="EF-hand-dom_pair"/>
</dbReference>
<dbReference type="OMA" id="CCFIRDE"/>
<dbReference type="PANTHER" id="PTHR23048">
    <property type="entry name" value="MYOSIN LIGHT CHAIN 1, 3"/>
    <property type="match status" value="1"/>
</dbReference>
<dbReference type="Proteomes" id="UP000076420">
    <property type="component" value="Unassembled WGS sequence"/>
</dbReference>
<dbReference type="OrthoDB" id="293868at2759"/>
<dbReference type="GO" id="GO:0005509">
    <property type="term" value="F:calcium ion binding"/>
    <property type="evidence" value="ECO:0007669"/>
    <property type="project" value="InterPro"/>
</dbReference>